<dbReference type="EC" id="3.1.-.-" evidence="8"/>
<evidence type="ECO:0000256" key="2">
    <source>
        <dbReference type="ARBA" id="ARBA00022649"/>
    </source>
</evidence>
<feature type="binding site" evidence="8">
    <location>
        <position position="7"/>
    </location>
    <ligand>
        <name>Mg(2+)</name>
        <dbReference type="ChEBI" id="CHEBI:18420"/>
    </ligand>
</feature>
<comment type="similarity">
    <text evidence="7 8">Belongs to the PINc/VapC protein family.</text>
</comment>
<evidence type="ECO:0000256" key="6">
    <source>
        <dbReference type="ARBA" id="ARBA00022842"/>
    </source>
</evidence>
<gene>
    <name evidence="8" type="primary">vapC</name>
    <name evidence="10" type="ORF">H8R02_08255</name>
</gene>
<comment type="caution">
    <text evidence="10">The sequence shown here is derived from an EMBL/GenBank/DDBJ whole genome shotgun (WGS) entry which is preliminary data.</text>
</comment>
<dbReference type="HAMAP" id="MF_00265">
    <property type="entry name" value="VapC_Nob1"/>
    <property type="match status" value="1"/>
</dbReference>
<dbReference type="Proteomes" id="UP000596827">
    <property type="component" value="Unassembled WGS sequence"/>
</dbReference>
<keyword evidence="2 8" id="KW-1277">Toxin-antitoxin system</keyword>
<keyword evidence="4 8" id="KW-0479">Metal-binding</keyword>
<dbReference type="InterPro" id="IPR022907">
    <property type="entry name" value="VapC_family"/>
</dbReference>
<dbReference type="RefSeq" id="WP_187080908.1">
    <property type="nucleotide sequence ID" value="NZ_JACORU010000002.1"/>
</dbReference>
<keyword evidence="6 8" id="KW-0460">Magnesium</keyword>
<dbReference type="InterPro" id="IPR029060">
    <property type="entry name" value="PIN-like_dom_sf"/>
</dbReference>
<dbReference type="SUPFAM" id="SSF88723">
    <property type="entry name" value="PIN domain-like"/>
    <property type="match status" value="1"/>
</dbReference>
<organism evidence="10 11">
    <name type="scientific">Ramlibacter albus</name>
    <dbReference type="NCBI Taxonomy" id="2079448"/>
    <lineage>
        <taxon>Bacteria</taxon>
        <taxon>Pseudomonadati</taxon>
        <taxon>Pseudomonadota</taxon>
        <taxon>Betaproteobacteria</taxon>
        <taxon>Burkholderiales</taxon>
        <taxon>Comamonadaceae</taxon>
        <taxon>Ramlibacter</taxon>
    </lineage>
</organism>
<keyword evidence="8" id="KW-0800">Toxin</keyword>
<protein>
    <recommendedName>
        <fullName evidence="8">Ribonuclease VapC</fullName>
        <shortName evidence="8">RNase VapC</shortName>
        <ecNumber evidence="8">3.1.-.-</ecNumber>
    </recommendedName>
    <alternativeName>
        <fullName evidence="8">Toxin VapC</fullName>
    </alternativeName>
</protein>
<keyword evidence="5 8" id="KW-0378">Hydrolase</keyword>
<dbReference type="GO" id="GO:0004540">
    <property type="term" value="F:RNA nuclease activity"/>
    <property type="evidence" value="ECO:0007669"/>
    <property type="project" value="InterPro"/>
</dbReference>
<comment type="function">
    <text evidence="8">Toxic component of a toxin-antitoxin (TA) system. An RNase.</text>
</comment>
<dbReference type="PANTHER" id="PTHR33653">
    <property type="entry name" value="RIBONUCLEASE VAPC2"/>
    <property type="match status" value="1"/>
</dbReference>
<evidence type="ECO:0000256" key="5">
    <source>
        <dbReference type="ARBA" id="ARBA00022801"/>
    </source>
</evidence>
<evidence type="ECO:0000256" key="7">
    <source>
        <dbReference type="ARBA" id="ARBA00038093"/>
    </source>
</evidence>
<evidence type="ECO:0000313" key="10">
    <source>
        <dbReference type="EMBL" id="MBC5764438.1"/>
    </source>
</evidence>
<evidence type="ECO:0000256" key="1">
    <source>
        <dbReference type="ARBA" id="ARBA00001946"/>
    </source>
</evidence>
<keyword evidence="11" id="KW-1185">Reference proteome</keyword>
<evidence type="ECO:0000256" key="3">
    <source>
        <dbReference type="ARBA" id="ARBA00022722"/>
    </source>
</evidence>
<feature type="domain" description="PIN" evidence="9">
    <location>
        <begin position="5"/>
        <end position="124"/>
    </location>
</feature>
<dbReference type="CDD" id="cd18753">
    <property type="entry name" value="PIN_VapC4-5_FitB-like"/>
    <property type="match status" value="1"/>
</dbReference>
<name>A0A923S267_9BURK</name>
<accession>A0A923S267</accession>
<comment type="cofactor">
    <cofactor evidence="1 8">
        <name>Mg(2+)</name>
        <dbReference type="ChEBI" id="CHEBI:18420"/>
    </cofactor>
</comment>
<dbReference type="Pfam" id="PF01850">
    <property type="entry name" value="PIN"/>
    <property type="match status" value="1"/>
</dbReference>
<reference evidence="10" key="1">
    <citation type="submission" date="2020-08" db="EMBL/GenBank/DDBJ databases">
        <title>Ramlibacter sp. GTP1 16S ribosomal RNA gene genome sequencing and assembly.</title>
        <authorList>
            <person name="Kang M."/>
        </authorList>
    </citation>
    <scope>NUCLEOTIDE SEQUENCE</scope>
    <source>
        <strain evidence="10">GTP1</strain>
    </source>
</reference>
<evidence type="ECO:0000256" key="8">
    <source>
        <dbReference type="HAMAP-Rule" id="MF_00265"/>
    </source>
</evidence>
<keyword evidence="3 8" id="KW-0540">Nuclease</keyword>
<dbReference type="Gene3D" id="3.40.50.1010">
    <property type="entry name" value="5'-nuclease"/>
    <property type="match status" value="1"/>
</dbReference>
<dbReference type="PANTHER" id="PTHR33653:SF1">
    <property type="entry name" value="RIBONUCLEASE VAPC2"/>
    <property type="match status" value="1"/>
</dbReference>
<evidence type="ECO:0000259" key="9">
    <source>
        <dbReference type="Pfam" id="PF01850"/>
    </source>
</evidence>
<proteinExistence type="inferred from homology"/>
<evidence type="ECO:0000256" key="4">
    <source>
        <dbReference type="ARBA" id="ARBA00022723"/>
    </source>
</evidence>
<dbReference type="GO" id="GO:0000287">
    <property type="term" value="F:magnesium ion binding"/>
    <property type="evidence" value="ECO:0007669"/>
    <property type="project" value="UniProtKB-UniRule"/>
</dbReference>
<dbReference type="GO" id="GO:0016787">
    <property type="term" value="F:hydrolase activity"/>
    <property type="evidence" value="ECO:0007669"/>
    <property type="project" value="UniProtKB-KW"/>
</dbReference>
<dbReference type="GO" id="GO:0090729">
    <property type="term" value="F:toxin activity"/>
    <property type="evidence" value="ECO:0007669"/>
    <property type="project" value="UniProtKB-KW"/>
</dbReference>
<feature type="binding site" evidence="8">
    <location>
        <position position="98"/>
    </location>
    <ligand>
        <name>Mg(2+)</name>
        <dbReference type="ChEBI" id="CHEBI:18420"/>
    </ligand>
</feature>
<dbReference type="EMBL" id="JACORU010000002">
    <property type="protein sequence ID" value="MBC5764438.1"/>
    <property type="molecule type" value="Genomic_DNA"/>
</dbReference>
<dbReference type="InterPro" id="IPR002716">
    <property type="entry name" value="PIN_dom"/>
</dbReference>
<evidence type="ECO:0000313" key="11">
    <source>
        <dbReference type="Proteomes" id="UP000596827"/>
    </source>
</evidence>
<dbReference type="InterPro" id="IPR050556">
    <property type="entry name" value="Type_II_TA_system_RNase"/>
</dbReference>
<dbReference type="AlphaFoldDB" id="A0A923S267"/>
<sequence>MKPVALDTNAYVAFKRGEEAVLEVLRRAGEILLSTTVLGELLAGFAAGTRESRNRLELAEFSVSPRVRIVHATEATADNYALVYAALRRKGKPVPTNDLWIAASALEHGAALLTFDAHFAAIDGLRSGRQLADFLP</sequence>